<dbReference type="GO" id="GO:0005634">
    <property type="term" value="C:nucleus"/>
    <property type="evidence" value="ECO:0007669"/>
    <property type="project" value="TreeGrafter"/>
</dbReference>
<evidence type="ECO:0000259" key="6">
    <source>
        <dbReference type="PROSITE" id="PS51562"/>
    </source>
</evidence>
<organism evidence="7">
    <name type="scientific">viral metagenome</name>
    <dbReference type="NCBI Taxonomy" id="1070528"/>
    <lineage>
        <taxon>unclassified sequences</taxon>
        <taxon>metagenomes</taxon>
        <taxon>organismal metagenomes</taxon>
    </lineage>
</organism>
<keyword evidence="3" id="KW-0808">Transferase</keyword>
<dbReference type="InterPro" id="IPR039753">
    <property type="entry name" value="RG7MT1"/>
</dbReference>
<dbReference type="InterPro" id="IPR029063">
    <property type="entry name" value="SAM-dependent_MTases_sf"/>
</dbReference>
<dbReference type="PANTHER" id="PTHR12189">
    <property type="entry name" value="MRNA GUANINE-7- METHYLTRANSFERASE"/>
    <property type="match status" value="1"/>
</dbReference>
<dbReference type="GO" id="GO:0003723">
    <property type="term" value="F:RNA binding"/>
    <property type="evidence" value="ECO:0007669"/>
    <property type="project" value="UniProtKB-KW"/>
</dbReference>
<evidence type="ECO:0000256" key="2">
    <source>
        <dbReference type="ARBA" id="ARBA00022603"/>
    </source>
</evidence>
<protein>
    <recommendedName>
        <fullName evidence="1">mRNA (guanine-N(7))-methyltransferase</fullName>
        <ecNumber evidence="1">2.1.1.56</ecNumber>
    </recommendedName>
</protein>
<dbReference type="EC" id="2.1.1.56" evidence="1"/>
<dbReference type="Gene3D" id="2.40.50.140">
    <property type="entry name" value="Nucleic acid-binding proteins"/>
    <property type="match status" value="1"/>
</dbReference>
<dbReference type="GO" id="GO:0004482">
    <property type="term" value="F:mRNA 5'-cap (guanine-N7-)-methyltransferase activity"/>
    <property type="evidence" value="ECO:0007669"/>
    <property type="project" value="UniProtKB-EC"/>
</dbReference>
<dbReference type="EMBL" id="MN740625">
    <property type="protein sequence ID" value="QHS79008.1"/>
    <property type="molecule type" value="Genomic_DNA"/>
</dbReference>
<dbReference type="InterPro" id="IPR013846">
    <property type="entry name" value="mRNA_cap_enzyme_C"/>
</dbReference>
<name>A0A6C0AGV8_9ZZZZ</name>
<evidence type="ECO:0000256" key="5">
    <source>
        <dbReference type="ARBA" id="ARBA00022884"/>
    </source>
</evidence>
<accession>A0A6C0AGV8</accession>
<sequence length="892" mass="102364">MDRLIAQFNESANTETVEYEFEAQIKGREVTKMHYNQVIQWLLMAGFKMESKEGKDILRIQQHRNDETKRIELTGIESIQHFCRTDELINPTFIHKERTGSALLEDYWTKLTLGTETKLDTRPEMHGPKTYRLMNRVRLFSDTVPFKYDCTIVRTTDTLEGLFTVPAMYEIEVEFARGNVPEQIQRAITYALRGIQRSNYPIGKKEIISVQAAYKLLTHSDGFIGPRPVSLQASNLVGPDNIYENFAVTEKADGERKMLLVVHGKAYFIVSGSLDVEYTGISGLEKMNNVLMDGEHVTMDKTHNRINSYFAFDLYYNGKKEGDIRTLPFIADGDHRLKQLNHIANKFTAPQLVVAAKIFLESTPESCATLLDRIEEGGFPYETDGLIFTPALYGVGMTRTVTSLPKGGSDWYLNLKWKPPKDNTIDFMVHFGEDAYKSGMANASTYKRVNLMVGFNVRDVLANTMHSIFEGYEVNRPTDKQVLFKPGNPSCPDSHVTNLPSRDGKIFTEKGEIIEHGRIVECRYEKDKELDYRWIPLRVRWDKTKPNGFTTASSNWYTIQHPITEEMLRTKDHQVTSYYADDEKQKSNGYRKFHNEVKRKLLNDYVTDKCTVIDFAVGRGGDLSKVKKASFILGIDLDEKSITGKNGVCERYLEAWGWTSDGHKRTDYNTRGIFVQGNSTLNIKTGEGIEQEYHKCIVRSIFGLDPKRHLGKGIDAHYGKATHGFNVASIQFAVHYMFKNITTLTKFVQNVAECTTMNGVFVGTCYDGQKVFDLLQDKPVLEIRDEDLICKITKEYKNRGVVMNESCLGYTIKVLQAEIKREHEEWLVFFPYFESVMKQYGFDLIHRTPFEEYHTNEPMTEGQKELSFLNTTFAFRKVKEVFAPAKLSYIDI</sequence>
<evidence type="ECO:0000256" key="1">
    <source>
        <dbReference type="ARBA" id="ARBA00011926"/>
    </source>
</evidence>
<dbReference type="Gene3D" id="3.30.470.30">
    <property type="entry name" value="DNA ligase/mRNA capping enzyme"/>
    <property type="match status" value="1"/>
</dbReference>
<dbReference type="SUPFAM" id="SSF56091">
    <property type="entry name" value="DNA ligase/mRNA capping enzyme, catalytic domain"/>
    <property type="match status" value="1"/>
</dbReference>
<dbReference type="Gene3D" id="3.40.50.150">
    <property type="entry name" value="Vaccinia Virus protein VP39"/>
    <property type="match status" value="1"/>
</dbReference>
<evidence type="ECO:0000256" key="3">
    <source>
        <dbReference type="ARBA" id="ARBA00022679"/>
    </source>
</evidence>
<evidence type="ECO:0000313" key="7">
    <source>
        <dbReference type="EMBL" id="QHS79008.1"/>
    </source>
</evidence>
<dbReference type="AlphaFoldDB" id="A0A6C0AGV8"/>
<dbReference type="SUPFAM" id="SSF50249">
    <property type="entry name" value="Nucleic acid-binding proteins"/>
    <property type="match status" value="1"/>
</dbReference>
<keyword evidence="5" id="KW-0694">RNA-binding</keyword>
<proteinExistence type="predicted"/>
<feature type="domain" description="MRNA cap 0 methyltransferase" evidence="6">
    <location>
        <begin position="585"/>
        <end position="878"/>
    </location>
</feature>
<keyword evidence="2" id="KW-0489">Methyltransferase</keyword>
<dbReference type="Pfam" id="PF03291">
    <property type="entry name" value="mRNA_G-N7_MeTrfase"/>
    <property type="match status" value="1"/>
</dbReference>
<dbReference type="PROSITE" id="PS51562">
    <property type="entry name" value="RNA_CAP0_MT"/>
    <property type="match status" value="1"/>
</dbReference>
<dbReference type="InterPro" id="IPR012340">
    <property type="entry name" value="NA-bd_OB-fold"/>
</dbReference>
<reference evidence="7" key="1">
    <citation type="journal article" date="2020" name="Nature">
        <title>Giant virus diversity and host interactions through global metagenomics.</title>
        <authorList>
            <person name="Schulz F."/>
            <person name="Roux S."/>
            <person name="Paez-Espino D."/>
            <person name="Jungbluth S."/>
            <person name="Walsh D.A."/>
            <person name="Denef V.J."/>
            <person name="McMahon K.D."/>
            <person name="Konstantinidis K.T."/>
            <person name="Eloe-Fadrosh E.A."/>
            <person name="Kyrpides N.C."/>
            <person name="Woyke T."/>
        </authorList>
    </citation>
    <scope>NUCLEOTIDE SEQUENCE</scope>
    <source>
        <strain evidence="7">GVMAG-S-1035118-87</strain>
    </source>
</reference>
<dbReference type="InterPro" id="IPR004971">
    <property type="entry name" value="mRNA_G-N7_MeTrfase_dom"/>
</dbReference>
<keyword evidence="4" id="KW-0949">S-adenosyl-L-methionine</keyword>
<dbReference type="Pfam" id="PF03919">
    <property type="entry name" value="mRNA_cap_C"/>
    <property type="match status" value="1"/>
</dbReference>
<dbReference type="PANTHER" id="PTHR12189:SF2">
    <property type="entry name" value="MRNA CAP GUANINE-N7 METHYLTRANSFERASE"/>
    <property type="match status" value="1"/>
</dbReference>
<evidence type="ECO:0000256" key="4">
    <source>
        <dbReference type="ARBA" id="ARBA00022691"/>
    </source>
</evidence>